<protein>
    <submittedName>
        <fullName evidence="2">Uncharacterized protein</fullName>
    </submittedName>
</protein>
<evidence type="ECO:0000313" key="2">
    <source>
        <dbReference type="WBParaSite" id="nRc.2.0.1.t31687-RA"/>
    </source>
</evidence>
<accession>A0A915JZ64</accession>
<keyword evidence="1" id="KW-1185">Reference proteome</keyword>
<reference evidence="2" key="1">
    <citation type="submission" date="2022-11" db="UniProtKB">
        <authorList>
            <consortium name="WormBaseParasite"/>
        </authorList>
    </citation>
    <scope>IDENTIFICATION</scope>
</reference>
<sequence length="60" mass="7016">TNILIVVDENFTKFETKSIGTFSETRGFSSVTPRFNYTFTCSRKRLRLLTVHRDVVTTKR</sequence>
<organism evidence="1 2">
    <name type="scientific">Romanomermis culicivorax</name>
    <name type="common">Nematode worm</name>
    <dbReference type="NCBI Taxonomy" id="13658"/>
    <lineage>
        <taxon>Eukaryota</taxon>
        <taxon>Metazoa</taxon>
        <taxon>Ecdysozoa</taxon>
        <taxon>Nematoda</taxon>
        <taxon>Enoplea</taxon>
        <taxon>Dorylaimia</taxon>
        <taxon>Mermithida</taxon>
        <taxon>Mermithoidea</taxon>
        <taxon>Mermithidae</taxon>
        <taxon>Romanomermis</taxon>
    </lineage>
</organism>
<dbReference type="AlphaFoldDB" id="A0A915JZ64"/>
<evidence type="ECO:0000313" key="1">
    <source>
        <dbReference type="Proteomes" id="UP000887565"/>
    </source>
</evidence>
<dbReference type="WBParaSite" id="nRc.2.0.1.t31687-RA">
    <property type="protein sequence ID" value="nRc.2.0.1.t31687-RA"/>
    <property type="gene ID" value="nRc.2.0.1.g31687"/>
</dbReference>
<dbReference type="Proteomes" id="UP000887565">
    <property type="component" value="Unplaced"/>
</dbReference>
<name>A0A915JZ64_ROMCU</name>
<proteinExistence type="predicted"/>